<keyword evidence="3" id="KW-1185">Reference proteome</keyword>
<dbReference type="AlphaFoldDB" id="A0A2C9UVG3"/>
<dbReference type="STRING" id="3983.A0A2C9UVG3"/>
<proteinExistence type="predicted"/>
<dbReference type="Gramene" id="Manes.12G104900.1.v8.1">
    <property type="protein sequence ID" value="Manes.12G104900.1.v8.1.CDS.1"/>
    <property type="gene ID" value="Manes.12G104900.v8.1"/>
</dbReference>
<feature type="coiled-coil region" evidence="1">
    <location>
        <begin position="239"/>
        <end position="266"/>
    </location>
</feature>
<evidence type="ECO:0000256" key="1">
    <source>
        <dbReference type="SAM" id="Coils"/>
    </source>
</evidence>
<dbReference type="Pfam" id="PF03087">
    <property type="entry name" value="BPS1"/>
    <property type="match status" value="1"/>
</dbReference>
<organism evidence="2 3">
    <name type="scientific">Manihot esculenta</name>
    <name type="common">Cassava</name>
    <name type="synonym">Jatropha manihot</name>
    <dbReference type="NCBI Taxonomy" id="3983"/>
    <lineage>
        <taxon>Eukaryota</taxon>
        <taxon>Viridiplantae</taxon>
        <taxon>Streptophyta</taxon>
        <taxon>Embryophyta</taxon>
        <taxon>Tracheophyta</taxon>
        <taxon>Spermatophyta</taxon>
        <taxon>Magnoliopsida</taxon>
        <taxon>eudicotyledons</taxon>
        <taxon>Gunneridae</taxon>
        <taxon>Pentapetalae</taxon>
        <taxon>rosids</taxon>
        <taxon>fabids</taxon>
        <taxon>Malpighiales</taxon>
        <taxon>Euphorbiaceae</taxon>
        <taxon>Crotonoideae</taxon>
        <taxon>Manihoteae</taxon>
        <taxon>Manihot</taxon>
    </lineage>
</organism>
<evidence type="ECO:0000313" key="3">
    <source>
        <dbReference type="Proteomes" id="UP000091857"/>
    </source>
</evidence>
<sequence>MASCHIRSFSLPSRSHPLIVTIEEQLCKLKASQFSTMSCKLNGLKNLFECTDDLLQMPVAQQTLSHESQSQCVEDALSGSLDLLDLCDSIRDFFSQMKECVQELEFSLGRRKRGITSEVEVYMESRKKLSKVIIKYLRYLKRKERNSTSEAMDNNSNLTNMISILTRVQEISLGEFQSILSFISQPKAKSKPFGWSIISKALQSKRVSCEVETEVNEVEKLDAELLTLKSSKDISISQLQSLLKGLEALGSSIQEAEEELECIYRLLVKTRVSLLNILNH</sequence>
<accession>A0A2C9UVG3</accession>
<reference evidence="3" key="1">
    <citation type="journal article" date="2016" name="Nat. Biotechnol.">
        <title>Sequencing wild and cultivated cassava and related species reveals extensive interspecific hybridization and genetic diversity.</title>
        <authorList>
            <person name="Bredeson J.V."/>
            <person name="Lyons J.B."/>
            <person name="Prochnik S.E."/>
            <person name="Wu G.A."/>
            <person name="Ha C.M."/>
            <person name="Edsinger-Gonzales E."/>
            <person name="Grimwood J."/>
            <person name="Schmutz J."/>
            <person name="Rabbi I.Y."/>
            <person name="Egesi C."/>
            <person name="Nauluvula P."/>
            <person name="Lebot V."/>
            <person name="Ndunguru J."/>
            <person name="Mkamilo G."/>
            <person name="Bart R.S."/>
            <person name="Setter T.L."/>
            <person name="Gleadow R.M."/>
            <person name="Kulakow P."/>
            <person name="Ferguson M.E."/>
            <person name="Rounsley S."/>
            <person name="Rokhsar D.S."/>
        </authorList>
    </citation>
    <scope>NUCLEOTIDE SEQUENCE [LARGE SCALE GENOMIC DNA]</scope>
    <source>
        <strain evidence="3">cv. AM560-2</strain>
    </source>
</reference>
<dbReference type="OMA" id="ADCGMVM"/>
<keyword evidence="1" id="KW-0175">Coiled coil</keyword>
<dbReference type="PANTHER" id="PTHR33070">
    <property type="entry name" value="OS06G0725500 PROTEIN"/>
    <property type="match status" value="1"/>
</dbReference>
<dbReference type="PANTHER" id="PTHR33070:SF115">
    <property type="entry name" value="T23E18.15"/>
    <property type="match status" value="1"/>
</dbReference>
<dbReference type="GO" id="GO:0048364">
    <property type="term" value="P:root development"/>
    <property type="evidence" value="ECO:0007669"/>
    <property type="project" value="InterPro"/>
</dbReference>
<gene>
    <name evidence="2" type="ORF">MANES_12G104900v8</name>
</gene>
<dbReference type="EMBL" id="CM004398">
    <property type="protein sequence ID" value="OAY35476.1"/>
    <property type="molecule type" value="Genomic_DNA"/>
</dbReference>
<evidence type="ECO:0000313" key="2">
    <source>
        <dbReference type="EMBL" id="OAY35476.1"/>
    </source>
</evidence>
<name>A0A2C9UVG3_MANES</name>
<dbReference type="GO" id="GO:0048367">
    <property type="term" value="P:shoot system development"/>
    <property type="evidence" value="ECO:0007669"/>
    <property type="project" value="InterPro"/>
</dbReference>
<dbReference type="Proteomes" id="UP000091857">
    <property type="component" value="Chromosome 12"/>
</dbReference>
<protein>
    <submittedName>
        <fullName evidence="2">Uncharacterized protein</fullName>
    </submittedName>
</protein>
<dbReference type="InterPro" id="IPR004320">
    <property type="entry name" value="BPS1_pln"/>
</dbReference>
<comment type="caution">
    <text evidence="2">The sequence shown here is derived from an EMBL/GenBank/DDBJ whole genome shotgun (WGS) entry which is preliminary data.</text>
</comment>